<dbReference type="Gene3D" id="3.40.50.880">
    <property type="match status" value="1"/>
</dbReference>
<feature type="signal peptide" evidence="1">
    <location>
        <begin position="1"/>
        <end position="19"/>
    </location>
</feature>
<dbReference type="Pfam" id="PF06283">
    <property type="entry name" value="ThuA"/>
    <property type="match status" value="1"/>
</dbReference>
<dbReference type="PANTHER" id="PTHR40469:SF2">
    <property type="entry name" value="GALACTOSE-BINDING DOMAIN-LIKE SUPERFAMILY PROTEIN"/>
    <property type="match status" value="1"/>
</dbReference>
<reference evidence="4" key="1">
    <citation type="submission" date="2023-07" db="EMBL/GenBank/DDBJ databases">
        <title>Functional and genomic diversity of the sorghum phyllosphere microbiome.</title>
        <authorList>
            <person name="Shade A."/>
        </authorList>
    </citation>
    <scope>NUCLEOTIDE SEQUENCE [LARGE SCALE GENOMIC DNA]</scope>
    <source>
        <strain evidence="4">SORGH_AS_0422</strain>
    </source>
</reference>
<accession>A0ABU3GTV3</accession>
<feature type="chain" id="PRO_5046157787" evidence="1">
    <location>
        <begin position="20"/>
        <end position="251"/>
    </location>
</feature>
<dbReference type="EMBL" id="JAVLVU010000001">
    <property type="protein sequence ID" value="MDT3403213.1"/>
    <property type="molecule type" value="Genomic_DNA"/>
</dbReference>
<proteinExistence type="predicted"/>
<organism evidence="3 4">
    <name type="scientific">Mucilaginibacter terrae</name>
    <dbReference type="NCBI Taxonomy" id="1955052"/>
    <lineage>
        <taxon>Bacteria</taxon>
        <taxon>Pseudomonadati</taxon>
        <taxon>Bacteroidota</taxon>
        <taxon>Sphingobacteriia</taxon>
        <taxon>Sphingobacteriales</taxon>
        <taxon>Sphingobacteriaceae</taxon>
        <taxon>Mucilaginibacter</taxon>
    </lineage>
</organism>
<sequence>MKKLFSLICLLYTFTLSSAQSLSFKVLVLYENGGHHLAYSKAAIQWLNQQGKANNFKVDYIQNTETITDSLLNKYRVFIQLDYPPYTWTPRAAATFQKYIDGGKGGWVGFHHATLLGNFDGFKMWQWFSDFMGGIKFKNYIATFAQGWVNVEDKQHPVMKGVPASFTISKEEWYTYNQSPRSNVQVLASVDEKSYRPQSNITMGDHPVVWSNPHVKARNVYIFMGHSPELFKSAAYKQLFKNAILFTAGRL</sequence>
<keyword evidence="4" id="KW-1185">Reference proteome</keyword>
<comment type="caution">
    <text evidence="3">The sequence shown here is derived from an EMBL/GenBank/DDBJ whole genome shotgun (WGS) entry which is preliminary data.</text>
</comment>
<evidence type="ECO:0000313" key="4">
    <source>
        <dbReference type="Proteomes" id="UP001258315"/>
    </source>
</evidence>
<gene>
    <name evidence="3" type="ORF">QE417_002285</name>
</gene>
<dbReference type="PANTHER" id="PTHR40469">
    <property type="entry name" value="SECRETED GLYCOSYL HYDROLASE"/>
    <property type="match status" value="1"/>
</dbReference>
<name>A0ABU3GTV3_9SPHI</name>
<keyword evidence="3" id="KW-0315">Glutamine amidotransferase</keyword>
<evidence type="ECO:0000259" key="2">
    <source>
        <dbReference type="Pfam" id="PF06283"/>
    </source>
</evidence>
<dbReference type="InterPro" id="IPR029062">
    <property type="entry name" value="Class_I_gatase-like"/>
</dbReference>
<keyword evidence="1" id="KW-0732">Signal</keyword>
<dbReference type="InterPro" id="IPR029010">
    <property type="entry name" value="ThuA-like"/>
</dbReference>
<dbReference type="RefSeq" id="WP_311950017.1">
    <property type="nucleotide sequence ID" value="NZ_JAVLVU010000001.1"/>
</dbReference>
<evidence type="ECO:0000313" key="3">
    <source>
        <dbReference type="EMBL" id="MDT3403213.1"/>
    </source>
</evidence>
<dbReference type="SUPFAM" id="SSF52317">
    <property type="entry name" value="Class I glutamine amidotransferase-like"/>
    <property type="match status" value="1"/>
</dbReference>
<evidence type="ECO:0000256" key="1">
    <source>
        <dbReference type="SAM" id="SignalP"/>
    </source>
</evidence>
<protein>
    <submittedName>
        <fullName evidence="3">Type 1 glutamine amidotransferase</fullName>
    </submittedName>
</protein>
<dbReference type="Proteomes" id="UP001258315">
    <property type="component" value="Unassembled WGS sequence"/>
</dbReference>
<feature type="domain" description="ThuA-like" evidence="2">
    <location>
        <begin position="25"/>
        <end position="246"/>
    </location>
</feature>